<proteinExistence type="predicted"/>
<dbReference type="GO" id="GO:0004803">
    <property type="term" value="F:transposase activity"/>
    <property type="evidence" value="ECO:0007669"/>
    <property type="project" value="InterPro"/>
</dbReference>
<sequence length="191" mass="22772">MGQRRIPLQTGNFYHVYNRGNNRQIIFFERENYIYFLRLIREHLIKNSVDIIAYCLMPNHYHLLVYLRDETLSDAMKSLSLSYTKAINKRFNRSGVLFQGRFQSIHISQTDYLVNLSQYIHLNPVKASLVKQPEEWEFSSYLEYAGLRKGTIPKIEYIKMQIEEESVYQQFLADHNLPHSSDFKKLLLDLE</sequence>
<protein>
    <submittedName>
        <fullName evidence="2">Transposase</fullName>
    </submittedName>
</protein>
<reference evidence="2 3" key="2">
    <citation type="submission" date="2020-04" db="EMBL/GenBank/DDBJ databases">
        <authorList>
            <person name="Fomenkov A."/>
            <person name="Anton B.P."/>
            <person name="Roberts R.J."/>
        </authorList>
    </citation>
    <scope>NUCLEOTIDE SEQUENCE [LARGE SCALE GENOMIC DNA]</scope>
    <source>
        <strain evidence="2 3">CCAP 1403/13f</strain>
    </source>
</reference>
<dbReference type="Pfam" id="PF01797">
    <property type="entry name" value="Y1_Tnp"/>
    <property type="match status" value="1"/>
</dbReference>
<dbReference type="AlphaFoldDB" id="A0A6H2C5M0"/>
<dbReference type="Gene3D" id="3.30.70.1290">
    <property type="entry name" value="Transposase IS200-like"/>
    <property type="match status" value="1"/>
</dbReference>
<organism evidence="2 3">
    <name type="scientific">Dolichospermum flos-aquae CCAP 1403/13F</name>
    <dbReference type="NCBI Taxonomy" id="315271"/>
    <lineage>
        <taxon>Bacteria</taxon>
        <taxon>Bacillati</taxon>
        <taxon>Cyanobacteriota</taxon>
        <taxon>Cyanophyceae</taxon>
        <taxon>Nostocales</taxon>
        <taxon>Aphanizomenonaceae</taxon>
        <taxon>Dolichospermum</taxon>
    </lineage>
</organism>
<dbReference type="PANTHER" id="PTHR34322">
    <property type="entry name" value="TRANSPOSASE, Y1_TNP DOMAIN-CONTAINING"/>
    <property type="match status" value="1"/>
</dbReference>
<dbReference type="RefSeq" id="WP_015083139.1">
    <property type="nucleotide sequence ID" value="NZ_CP051206.1"/>
</dbReference>
<dbReference type="PANTHER" id="PTHR34322:SF2">
    <property type="entry name" value="TRANSPOSASE IS200-LIKE DOMAIN-CONTAINING PROTEIN"/>
    <property type="match status" value="1"/>
</dbReference>
<dbReference type="GO" id="GO:0003677">
    <property type="term" value="F:DNA binding"/>
    <property type="evidence" value="ECO:0007669"/>
    <property type="project" value="InterPro"/>
</dbReference>
<reference evidence="2 3" key="1">
    <citation type="submission" date="2020-04" db="EMBL/GenBank/DDBJ databases">
        <title>Genome-Wide Identification of 5-Methylcytosine Sites in Bacterial Genomes By High-Throughput Sequencing of MspJI Restriction Fragments.</title>
        <authorList>
            <person name="Wu V."/>
        </authorList>
    </citation>
    <scope>NUCLEOTIDE SEQUENCE [LARGE SCALE GENOMIC DNA]</scope>
    <source>
        <strain evidence="2 3">CCAP 1403/13f</strain>
    </source>
</reference>
<evidence type="ECO:0000313" key="3">
    <source>
        <dbReference type="Proteomes" id="UP000502433"/>
    </source>
</evidence>
<accession>A0A6H2C5M0</accession>
<dbReference type="EMBL" id="CP051206">
    <property type="protein sequence ID" value="QJB46621.1"/>
    <property type="molecule type" value="Genomic_DNA"/>
</dbReference>
<dbReference type="Proteomes" id="UP000502433">
    <property type="component" value="Chromosome"/>
</dbReference>
<feature type="domain" description="Transposase IS200-like" evidence="1">
    <location>
        <begin position="9"/>
        <end position="123"/>
    </location>
</feature>
<gene>
    <name evidence="2" type="ORF">HGD76_22975</name>
</gene>
<name>A0A6H2C5M0_DOLFA</name>
<dbReference type="SUPFAM" id="SSF143422">
    <property type="entry name" value="Transposase IS200-like"/>
    <property type="match status" value="1"/>
</dbReference>
<dbReference type="InterPro" id="IPR002686">
    <property type="entry name" value="Transposase_17"/>
</dbReference>
<evidence type="ECO:0000259" key="1">
    <source>
        <dbReference type="SMART" id="SM01321"/>
    </source>
</evidence>
<evidence type="ECO:0000313" key="2">
    <source>
        <dbReference type="EMBL" id="QJB46621.1"/>
    </source>
</evidence>
<dbReference type="SMART" id="SM01321">
    <property type="entry name" value="Y1_Tnp"/>
    <property type="match status" value="1"/>
</dbReference>
<dbReference type="InterPro" id="IPR036515">
    <property type="entry name" value="Transposase_17_sf"/>
</dbReference>
<dbReference type="KEGG" id="dfs:HGD76_22975"/>
<dbReference type="GO" id="GO:0006313">
    <property type="term" value="P:DNA transposition"/>
    <property type="evidence" value="ECO:0007669"/>
    <property type="project" value="InterPro"/>
</dbReference>